<evidence type="ECO:0000256" key="6">
    <source>
        <dbReference type="ARBA" id="ARBA00023136"/>
    </source>
</evidence>
<gene>
    <name evidence="8" type="primary">leuE</name>
    <name evidence="8" type="ORF">ABHF33_04140</name>
</gene>
<comment type="similarity">
    <text evidence="2">Belongs to the Rht family.</text>
</comment>
<dbReference type="PIRSF" id="PIRSF006324">
    <property type="entry name" value="LeuE"/>
    <property type="match status" value="1"/>
</dbReference>
<sequence>MLGITDVWAFVLGTVLIILTPGPNSLFALTTAATRGHKAGFGAAAGIIIGDCILMLAAVLGVASLMKAHPVAYDAVRYLGAGYLMWIGYKALFARHTPPTEIDSSAHASRYAPRNAFRSALGISLINVKAILFFMAFFPQFVDPNHPHVWQSFIVLGLIVQSLSLCYLTTLILAGSALSRRLSGITWLKTVLNKLIGTLFVSFGLRLALD</sequence>
<keyword evidence="3" id="KW-1003">Cell membrane</keyword>
<dbReference type="PANTHER" id="PTHR30086">
    <property type="entry name" value="ARGININE EXPORTER PROTEIN ARGO"/>
    <property type="match status" value="1"/>
</dbReference>
<dbReference type="NCBIfam" id="NF008201">
    <property type="entry name" value="PRK10958.1"/>
    <property type="match status" value="1"/>
</dbReference>
<keyword evidence="4 7" id="KW-0812">Transmembrane</keyword>
<evidence type="ECO:0000313" key="8">
    <source>
        <dbReference type="EMBL" id="XBM01482.1"/>
    </source>
</evidence>
<dbReference type="EMBL" id="CP157355">
    <property type="protein sequence ID" value="XBM01482.1"/>
    <property type="molecule type" value="Genomic_DNA"/>
</dbReference>
<evidence type="ECO:0000256" key="1">
    <source>
        <dbReference type="ARBA" id="ARBA00004651"/>
    </source>
</evidence>
<accession>A0AAU7FBN6</accession>
<protein>
    <submittedName>
        <fullName evidence="8">Leucine efflux protein LeuE</fullName>
    </submittedName>
</protein>
<feature type="transmembrane region" description="Helical" evidence="7">
    <location>
        <begin position="191"/>
        <end position="209"/>
    </location>
</feature>
<dbReference type="GO" id="GO:0005886">
    <property type="term" value="C:plasma membrane"/>
    <property type="evidence" value="ECO:0007669"/>
    <property type="project" value="UniProtKB-SubCell"/>
</dbReference>
<dbReference type="RefSeq" id="WP_348945772.1">
    <property type="nucleotide sequence ID" value="NZ_CP157355.1"/>
</dbReference>
<evidence type="ECO:0000256" key="2">
    <source>
        <dbReference type="ARBA" id="ARBA00007928"/>
    </source>
</evidence>
<comment type="subcellular location">
    <subcellularLocation>
        <location evidence="1">Cell membrane</location>
        <topology evidence="1">Multi-pass membrane protein</topology>
    </subcellularLocation>
</comment>
<dbReference type="GO" id="GO:0015820">
    <property type="term" value="P:L-leucine transport"/>
    <property type="evidence" value="ECO:0007669"/>
    <property type="project" value="TreeGrafter"/>
</dbReference>
<name>A0AAU7FBN6_9NEIS</name>
<feature type="transmembrane region" description="Helical" evidence="7">
    <location>
        <begin position="41"/>
        <end position="63"/>
    </location>
</feature>
<feature type="transmembrane region" description="Helical" evidence="7">
    <location>
        <begin position="115"/>
        <end position="138"/>
    </location>
</feature>
<reference evidence="8" key="1">
    <citation type="submission" date="2024-05" db="EMBL/GenBank/DDBJ databases">
        <authorList>
            <person name="Yang L."/>
            <person name="Pan L."/>
        </authorList>
    </citation>
    <scope>NUCLEOTIDE SEQUENCE</scope>
    <source>
        <strain evidence="8">FCG-7</strain>
    </source>
</reference>
<evidence type="ECO:0000256" key="5">
    <source>
        <dbReference type="ARBA" id="ARBA00022989"/>
    </source>
</evidence>
<dbReference type="Pfam" id="PF01810">
    <property type="entry name" value="LysE"/>
    <property type="match status" value="1"/>
</dbReference>
<keyword evidence="6 7" id="KW-0472">Membrane</keyword>
<evidence type="ECO:0000256" key="3">
    <source>
        <dbReference type="ARBA" id="ARBA00022475"/>
    </source>
</evidence>
<dbReference type="AlphaFoldDB" id="A0AAU7FBN6"/>
<evidence type="ECO:0000256" key="7">
    <source>
        <dbReference type="SAM" id="Phobius"/>
    </source>
</evidence>
<evidence type="ECO:0000256" key="4">
    <source>
        <dbReference type="ARBA" id="ARBA00022692"/>
    </source>
</evidence>
<dbReference type="KEGG" id="cmav:ABHF33_04140"/>
<dbReference type="PANTHER" id="PTHR30086:SF15">
    <property type="entry name" value="LEUCINE EFFLUX PROTEIN"/>
    <property type="match status" value="1"/>
</dbReference>
<proteinExistence type="inferred from homology"/>
<feature type="transmembrane region" description="Helical" evidence="7">
    <location>
        <begin position="150"/>
        <end position="179"/>
    </location>
</feature>
<feature type="transmembrane region" description="Helical" evidence="7">
    <location>
        <begin position="6"/>
        <end position="29"/>
    </location>
</feature>
<dbReference type="GO" id="GO:0015190">
    <property type="term" value="F:L-leucine transmembrane transporter activity"/>
    <property type="evidence" value="ECO:0007669"/>
    <property type="project" value="TreeGrafter"/>
</dbReference>
<dbReference type="InterPro" id="IPR001123">
    <property type="entry name" value="LeuE-type"/>
</dbReference>
<keyword evidence="5 7" id="KW-1133">Transmembrane helix</keyword>
<organism evidence="8">
    <name type="scientific">Chitinibacter mangrovi</name>
    <dbReference type="NCBI Taxonomy" id="3153927"/>
    <lineage>
        <taxon>Bacteria</taxon>
        <taxon>Pseudomonadati</taxon>
        <taxon>Pseudomonadota</taxon>
        <taxon>Betaproteobacteria</taxon>
        <taxon>Neisseriales</taxon>
        <taxon>Chitinibacteraceae</taxon>
        <taxon>Chitinibacter</taxon>
    </lineage>
</organism>